<comment type="catalytic activity">
    <reaction evidence="17">
        <text>7,8-dihydropteroate + L-glutamate + ATP = 7,8-dihydrofolate + ADP + phosphate + H(+)</text>
        <dbReference type="Rhea" id="RHEA:23584"/>
        <dbReference type="ChEBI" id="CHEBI:15378"/>
        <dbReference type="ChEBI" id="CHEBI:17839"/>
        <dbReference type="ChEBI" id="CHEBI:29985"/>
        <dbReference type="ChEBI" id="CHEBI:30616"/>
        <dbReference type="ChEBI" id="CHEBI:43474"/>
        <dbReference type="ChEBI" id="CHEBI:57451"/>
        <dbReference type="ChEBI" id="CHEBI:456216"/>
        <dbReference type="EC" id="6.3.2.12"/>
    </reaction>
</comment>
<dbReference type="GO" id="GO:0046872">
    <property type="term" value="F:metal ion binding"/>
    <property type="evidence" value="ECO:0007669"/>
    <property type="project" value="UniProtKB-KW"/>
</dbReference>
<dbReference type="EC" id="6.3.2.17" evidence="7"/>
<evidence type="ECO:0000256" key="17">
    <source>
        <dbReference type="ARBA" id="ARBA00049161"/>
    </source>
</evidence>
<keyword evidence="11 18" id="KW-0547">Nucleotide-binding</keyword>
<evidence type="ECO:0000256" key="7">
    <source>
        <dbReference type="ARBA" id="ARBA00013025"/>
    </source>
</evidence>
<dbReference type="EMBL" id="CP016893">
    <property type="protein sequence ID" value="AST58653.1"/>
    <property type="molecule type" value="Genomic_DNA"/>
</dbReference>
<evidence type="ECO:0000256" key="3">
    <source>
        <dbReference type="ARBA" id="ARBA00005150"/>
    </source>
</evidence>
<dbReference type="Pfam" id="PF08245">
    <property type="entry name" value="Mur_ligase_M"/>
    <property type="match status" value="1"/>
</dbReference>
<keyword evidence="9 18" id="KW-0436">Ligase</keyword>
<dbReference type="Pfam" id="PF02875">
    <property type="entry name" value="Mur_ligase_C"/>
    <property type="match status" value="1"/>
</dbReference>
<feature type="domain" description="Mur ligase C-terminal" evidence="19">
    <location>
        <begin position="293"/>
        <end position="409"/>
    </location>
</feature>
<keyword evidence="10" id="KW-0479">Metal-binding</keyword>
<dbReference type="NCBIfam" id="TIGR01499">
    <property type="entry name" value="folC"/>
    <property type="match status" value="1"/>
</dbReference>
<evidence type="ECO:0000256" key="1">
    <source>
        <dbReference type="ARBA" id="ARBA00001946"/>
    </source>
</evidence>
<protein>
    <recommendedName>
        <fullName evidence="8">Dihydrofolate synthase/folylpolyglutamate synthase</fullName>
        <ecNumber evidence="6">6.3.2.12</ecNumber>
        <ecNumber evidence="7">6.3.2.17</ecNumber>
    </recommendedName>
    <alternativeName>
        <fullName evidence="15">Tetrahydrofolylpolyglutamate synthase</fullName>
    </alternativeName>
</protein>
<dbReference type="GO" id="GO:0005524">
    <property type="term" value="F:ATP binding"/>
    <property type="evidence" value="ECO:0007669"/>
    <property type="project" value="UniProtKB-KW"/>
</dbReference>
<keyword evidence="12 18" id="KW-0067">ATP-binding</keyword>
<dbReference type="PANTHER" id="PTHR11136:SF0">
    <property type="entry name" value="DIHYDROFOLATE SYNTHETASE-RELATED"/>
    <property type="match status" value="1"/>
</dbReference>
<dbReference type="PIRSF" id="PIRSF001563">
    <property type="entry name" value="Folylpolyglu_synth"/>
    <property type="match status" value="1"/>
</dbReference>
<evidence type="ECO:0000256" key="11">
    <source>
        <dbReference type="ARBA" id="ARBA00022741"/>
    </source>
</evidence>
<comment type="pathway">
    <text evidence="2">Cofactor biosynthesis; tetrahydrofolate biosynthesis; 7,8-dihydrofolate from 2-amino-4-hydroxy-6-hydroxymethyl-7,8-dihydropteridine diphosphate and 4-aminobenzoate: step 2/2.</text>
</comment>
<name>A0A223I1P5_THETR</name>
<evidence type="ECO:0000259" key="20">
    <source>
        <dbReference type="Pfam" id="PF08245"/>
    </source>
</evidence>
<dbReference type="FunFam" id="3.40.1190.10:FF:000004">
    <property type="entry name" value="Dihydrofolate synthase/folylpolyglutamate synthase"/>
    <property type="match status" value="1"/>
</dbReference>
<evidence type="ECO:0000256" key="9">
    <source>
        <dbReference type="ARBA" id="ARBA00022598"/>
    </source>
</evidence>
<dbReference type="PANTHER" id="PTHR11136">
    <property type="entry name" value="FOLYLPOLYGLUTAMATE SYNTHASE-RELATED"/>
    <property type="match status" value="1"/>
</dbReference>
<dbReference type="RefSeq" id="WP_094397856.1">
    <property type="nucleotide sequence ID" value="NZ_CP016893.1"/>
</dbReference>
<dbReference type="InterPro" id="IPR018109">
    <property type="entry name" value="Folylpolyglutamate_synth_CS"/>
</dbReference>
<evidence type="ECO:0000256" key="10">
    <source>
        <dbReference type="ARBA" id="ARBA00022723"/>
    </source>
</evidence>
<organism evidence="21 22">
    <name type="scientific">Thermoanaerobacterium thermosaccharolyticum</name>
    <name type="common">Clostridium thermosaccharolyticum</name>
    <dbReference type="NCBI Taxonomy" id="1517"/>
    <lineage>
        <taxon>Bacteria</taxon>
        <taxon>Bacillati</taxon>
        <taxon>Bacillota</taxon>
        <taxon>Clostridia</taxon>
        <taxon>Thermoanaerobacterales</taxon>
        <taxon>Thermoanaerobacteraceae</taxon>
        <taxon>Thermoanaerobacterium</taxon>
    </lineage>
</organism>
<dbReference type="InterPro" id="IPR001645">
    <property type="entry name" value="Folylpolyglutamate_synth"/>
</dbReference>
<dbReference type="InterPro" id="IPR013221">
    <property type="entry name" value="Mur_ligase_cen"/>
</dbReference>
<evidence type="ECO:0000256" key="6">
    <source>
        <dbReference type="ARBA" id="ARBA00013023"/>
    </source>
</evidence>
<dbReference type="InterPro" id="IPR036615">
    <property type="entry name" value="Mur_ligase_C_dom_sf"/>
</dbReference>
<dbReference type="InterPro" id="IPR004101">
    <property type="entry name" value="Mur_ligase_C"/>
</dbReference>
<keyword evidence="13" id="KW-0460">Magnesium</keyword>
<dbReference type="PROSITE" id="PS01011">
    <property type="entry name" value="FOLYLPOLYGLU_SYNT_1"/>
    <property type="match status" value="1"/>
</dbReference>
<comment type="subunit">
    <text evidence="5">Monomer.</text>
</comment>
<reference evidence="21 22" key="1">
    <citation type="submission" date="2016-08" db="EMBL/GenBank/DDBJ databases">
        <title>A novel genetic cassette of butanologenic Thermoanaerobacterium thermosaccharolyticum that directly convert cellulose to butanol.</title>
        <authorList>
            <person name="Li T."/>
            <person name="He J."/>
        </authorList>
    </citation>
    <scope>NUCLEOTIDE SEQUENCE [LARGE SCALE GENOMIC DNA]</scope>
    <source>
        <strain evidence="21 22">TG57</strain>
    </source>
</reference>
<evidence type="ECO:0000313" key="22">
    <source>
        <dbReference type="Proteomes" id="UP000214975"/>
    </source>
</evidence>
<evidence type="ECO:0000256" key="12">
    <source>
        <dbReference type="ARBA" id="ARBA00022840"/>
    </source>
</evidence>
<evidence type="ECO:0000256" key="2">
    <source>
        <dbReference type="ARBA" id="ARBA00004799"/>
    </source>
</evidence>
<dbReference type="EC" id="6.3.2.12" evidence="6"/>
<evidence type="ECO:0000256" key="14">
    <source>
        <dbReference type="ARBA" id="ARBA00022909"/>
    </source>
</evidence>
<evidence type="ECO:0000256" key="5">
    <source>
        <dbReference type="ARBA" id="ARBA00011245"/>
    </source>
</evidence>
<dbReference type="Gene3D" id="3.40.1190.10">
    <property type="entry name" value="Mur-like, catalytic domain"/>
    <property type="match status" value="1"/>
</dbReference>
<dbReference type="PROSITE" id="PS01012">
    <property type="entry name" value="FOLYLPOLYGLU_SYNT_2"/>
    <property type="match status" value="1"/>
</dbReference>
<evidence type="ECO:0000256" key="4">
    <source>
        <dbReference type="ARBA" id="ARBA00008276"/>
    </source>
</evidence>
<sequence>MNYQDAIDYIHNTHKFGMKLGLDNIKRLLMHMGNPQSNLKFIHVAGTNGKGSICAFINSILFEAGFKVGLYTSPYLEEFEERMRINNQNIPKDKLIYYVEYIKPIIEKLVVEGYNHPTEFEIITAIAFKYFCDENVDFVVLEVGLGGRFDATNVIDSSLVSVITTIDYDHMDKLGDTLEKIAFEKAGIIKENGTVVSFYQKDEALKVIEEVSRFKNASLSVMDINDVKIKESNSNHQVFDYKNYKNLKISIIGKHQIYNASLAVMAVEKLIQYGINISEDVIKRGLINAKWPGRIEVISKLPLIVIDGAHNPQGMAALKEALNLFTYNRLILVIGMLKDKDTDSMLKLIVPEADLIITTKPISDRAYTAEELSQKIAYDDVLHFENIDDAINEALKSAGKNDLILFCGSLYMIGNVRMYLKNVIK</sequence>
<comment type="pathway">
    <text evidence="3">Cofactor biosynthesis; tetrahydrofolylpolyglutamate biosynthesis.</text>
</comment>
<dbReference type="AlphaFoldDB" id="A0A223I1P5"/>
<comment type="cofactor">
    <cofactor evidence="1">
        <name>Mg(2+)</name>
        <dbReference type="ChEBI" id="CHEBI:18420"/>
    </cofactor>
</comment>
<dbReference type="GO" id="GO:0004326">
    <property type="term" value="F:tetrahydrofolylpolyglutamate synthase activity"/>
    <property type="evidence" value="ECO:0007669"/>
    <property type="project" value="UniProtKB-EC"/>
</dbReference>
<evidence type="ECO:0000256" key="15">
    <source>
        <dbReference type="ARBA" id="ARBA00030592"/>
    </source>
</evidence>
<evidence type="ECO:0000259" key="19">
    <source>
        <dbReference type="Pfam" id="PF02875"/>
    </source>
</evidence>
<dbReference type="SUPFAM" id="SSF53623">
    <property type="entry name" value="MurD-like peptide ligases, catalytic domain"/>
    <property type="match status" value="1"/>
</dbReference>
<dbReference type="Gene3D" id="3.90.190.20">
    <property type="entry name" value="Mur ligase, C-terminal domain"/>
    <property type="match status" value="1"/>
</dbReference>
<evidence type="ECO:0000313" key="21">
    <source>
        <dbReference type="EMBL" id="AST58653.1"/>
    </source>
</evidence>
<feature type="domain" description="Mur ligase central" evidence="20">
    <location>
        <begin position="44"/>
        <end position="266"/>
    </location>
</feature>
<dbReference type="SUPFAM" id="SSF53244">
    <property type="entry name" value="MurD-like peptide ligases, peptide-binding domain"/>
    <property type="match status" value="1"/>
</dbReference>
<evidence type="ECO:0000256" key="13">
    <source>
        <dbReference type="ARBA" id="ARBA00022842"/>
    </source>
</evidence>
<dbReference type="GO" id="GO:0046656">
    <property type="term" value="P:folic acid biosynthetic process"/>
    <property type="evidence" value="ECO:0007669"/>
    <property type="project" value="UniProtKB-KW"/>
</dbReference>
<comment type="similarity">
    <text evidence="4 18">Belongs to the folylpolyglutamate synthase family.</text>
</comment>
<evidence type="ECO:0000256" key="16">
    <source>
        <dbReference type="ARBA" id="ARBA00047493"/>
    </source>
</evidence>
<evidence type="ECO:0000256" key="8">
    <source>
        <dbReference type="ARBA" id="ARBA00019357"/>
    </source>
</evidence>
<comment type="catalytic activity">
    <reaction evidence="16">
        <text>(6S)-5,6,7,8-tetrahydrofolyl-(gamma-L-Glu)(n) + L-glutamate + ATP = (6S)-5,6,7,8-tetrahydrofolyl-(gamma-L-Glu)(n+1) + ADP + phosphate + H(+)</text>
        <dbReference type="Rhea" id="RHEA:10580"/>
        <dbReference type="Rhea" id="RHEA-COMP:14738"/>
        <dbReference type="Rhea" id="RHEA-COMP:14740"/>
        <dbReference type="ChEBI" id="CHEBI:15378"/>
        <dbReference type="ChEBI" id="CHEBI:29985"/>
        <dbReference type="ChEBI" id="CHEBI:30616"/>
        <dbReference type="ChEBI" id="CHEBI:43474"/>
        <dbReference type="ChEBI" id="CHEBI:141005"/>
        <dbReference type="ChEBI" id="CHEBI:456216"/>
        <dbReference type="EC" id="6.3.2.17"/>
    </reaction>
</comment>
<dbReference type="GO" id="GO:0008841">
    <property type="term" value="F:dihydrofolate synthase activity"/>
    <property type="evidence" value="ECO:0007669"/>
    <property type="project" value="UniProtKB-EC"/>
</dbReference>
<dbReference type="GO" id="GO:0005737">
    <property type="term" value="C:cytoplasm"/>
    <property type="evidence" value="ECO:0007669"/>
    <property type="project" value="TreeGrafter"/>
</dbReference>
<accession>A0A223I1P5</accession>
<dbReference type="Proteomes" id="UP000214975">
    <property type="component" value="Chromosome"/>
</dbReference>
<dbReference type="InterPro" id="IPR036565">
    <property type="entry name" value="Mur-like_cat_sf"/>
</dbReference>
<evidence type="ECO:0000256" key="18">
    <source>
        <dbReference type="PIRNR" id="PIRNR001563"/>
    </source>
</evidence>
<gene>
    <name evidence="21" type="ORF">Thert_02838</name>
</gene>
<proteinExistence type="inferred from homology"/>
<keyword evidence="14" id="KW-0289">Folate biosynthesis</keyword>